<sequence>MVGSRDPAGFAGTPPLDMFFSVVGGAVKNGVDWLLKNGLGVAQWPVLAASEIMNAYQPAGVAAGQNPDGKIGRYRSRSIPRHRATTNPRRQIALAAEVFSRHTSRFPTAGCRTARIDRR</sequence>
<feature type="compositionally biased region" description="Basic residues" evidence="1">
    <location>
        <begin position="72"/>
        <end position="84"/>
    </location>
</feature>
<proteinExistence type="predicted"/>
<accession>A0A5N0E982</accession>
<dbReference type="RefSeq" id="WP_150405942.1">
    <property type="nucleotide sequence ID" value="NZ_VXLC01000018.1"/>
</dbReference>
<reference evidence="2 3" key="1">
    <citation type="submission" date="2019-09" db="EMBL/GenBank/DDBJ databases">
        <authorList>
            <person name="Wang X."/>
        </authorList>
    </citation>
    <scope>NUCLEOTIDE SEQUENCE [LARGE SCALE GENOMIC DNA]</scope>
    <source>
        <strain evidence="2 3">CICC 11023</strain>
    </source>
</reference>
<dbReference type="Proteomes" id="UP000323876">
    <property type="component" value="Unassembled WGS sequence"/>
</dbReference>
<organism evidence="2 3">
    <name type="scientific">Nocardia colli</name>
    <dbReference type="NCBI Taxonomy" id="2545717"/>
    <lineage>
        <taxon>Bacteria</taxon>
        <taxon>Bacillati</taxon>
        <taxon>Actinomycetota</taxon>
        <taxon>Actinomycetes</taxon>
        <taxon>Mycobacteriales</taxon>
        <taxon>Nocardiaceae</taxon>
        <taxon>Nocardia</taxon>
    </lineage>
</organism>
<dbReference type="AlphaFoldDB" id="A0A5N0E982"/>
<evidence type="ECO:0000256" key="1">
    <source>
        <dbReference type="SAM" id="MobiDB-lite"/>
    </source>
</evidence>
<comment type="caution">
    <text evidence="2">The sequence shown here is derived from an EMBL/GenBank/DDBJ whole genome shotgun (WGS) entry which is preliminary data.</text>
</comment>
<dbReference type="EMBL" id="VXLC01000018">
    <property type="protein sequence ID" value="KAA8884724.1"/>
    <property type="molecule type" value="Genomic_DNA"/>
</dbReference>
<evidence type="ECO:0000313" key="2">
    <source>
        <dbReference type="EMBL" id="KAA8884724.1"/>
    </source>
</evidence>
<gene>
    <name evidence="2" type="ORF">F3087_32630</name>
</gene>
<feature type="region of interest" description="Disordered" evidence="1">
    <location>
        <begin position="63"/>
        <end position="87"/>
    </location>
</feature>
<protein>
    <submittedName>
        <fullName evidence="2">Uncharacterized protein</fullName>
    </submittedName>
</protein>
<name>A0A5N0E982_9NOCA</name>
<keyword evidence="3" id="KW-1185">Reference proteome</keyword>
<evidence type="ECO:0000313" key="3">
    <source>
        <dbReference type="Proteomes" id="UP000323876"/>
    </source>
</evidence>